<dbReference type="Proteomes" id="UP000273854">
    <property type="component" value="Unassembled WGS sequence"/>
</dbReference>
<dbReference type="InterPro" id="IPR013088">
    <property type="entry name" value="Znf_NHR/GATA"/>
</dbReference>
<evidence type="ECO:0000313" key="6">
    <source>
        <dbReference type="EMBL" id="RMT85264.1"/>
    </source>
</evidence>
<evidence type="ECO:0000313" key="8">
    <source>
        <dbReference type="Proteomes" id="UP000273854"/>
    </source>
</evidence>
<proteinExistence type="inferred from homology"/>
<dbReference type="Proteomes" id="UP001163644">
    <property type="component" value="Chromosome"/>
</dbReference>
<dbReference type="GO" id="GO:0008657">
    <property type="term" value="F:DNA topoisomerase type II (double strand cut, ATP-hydrolyzing) inhibitor activity"/>
    <property type="evidence" value="ECO:0007669"/>
    <property type="project" value="UniProtKB-UniRule"/>
</dbReference>
<dbReference type="OrthoDB" id="9809663at2"/>
<dbReference type="GO" id="GO:0008270">
    <property type="term" value="F:zinc ion binding"/>
    <property type="evidence" value="ECO:0007669"/>
    <property type="project" value="UniProtKB-UniRule"/>
</dbReference>
<sequence length="69" mass="7436">MSQPMTVQCPTCGAPVEWSAASPNRPFCSDRCKLIDLGAWASEEHAIPVSPDAEDDLFSGDLEAPHRGH</sequence>
<dbReference type="Proteomes" id="UP001343600">
    <property type="component" value="Unassembled WGS sequence"/>
</dbReference>
<dbReference type="EMBL" id="RBTP01000003">
    <property type="protein sequence ID" value="RMT85264.1"/>
    <property type="molecule type" value="Genomic_DNA"/>
</dbReference>
<feature type="binding site" evidence="3">
    <location>
        <position position="28"/>
    </location>
    <ligand>
        <name>Zn(2+)</name>
        <dbReference type="ChEBI" id="CHEBI:29105"/>
    </ligand>
</feature>
<comment type="function">
    <text evidence="3">Inhibits all the catalytic activities of DNA gyrase by preventing its interaction with DNA. Acts by binding directly to the C-terminal domain of GyrB, which probably disrupts DNA binding by the gyrase.</text>
</comment>
<protein>
    <recommendedName>
        <fullName evidence="3">DNA gyrase inhibitor YacG</fullName>
    </recommendedName>
</protein>
<dbReference type="EMBL" id="CP036495">
    <property type="protein sequence ID" value="UZA67590.1"/>
    <property type="molecule type" value="Genomic_DNA"/>
</dbReference>
<gene>
    <name evidence="3 5" type="primary">yacG</name>
    <name evidence="6" type="ORF">ALP40_04234</name>
    <name evidence="7" type="ORF">EZZ81_04860</name>
    <name evidence="5" type="ORF">V2I87_23695</name>
</gene>
<dbReference type="PANTHER" id="PTHR36150">
    <property type="entry name" value="DNA GYRASE INHIBITOR YACG"/>
    <property type="match status" value="1"/>
</dbReference>
<feature type="binding site" evidence="3">
    <location>
        <position position="12"/>
    </location>
    <ligand>
        <name>Zn(2+)</name>
        <dbReference type="ChEBI" id="CHEBI:29105"/>
    </ligand>
</feature>
<evidence type="ECO:0000313" key="9">
    <source>
        <dbReference type="Proteomes" id="UP001343600"/>
    </source>
</evidence>
<comment type="cofactor">
    <cofactor evidence="3">
        <name>Zn(2+)</name>
        <dbReference type="ChEBI" id="CHEBI:29105"/>
    </cofactor>
    <text evidence="3">Binds 1 zinc ion.</text>
</comment>
<keyword evidence="1 3" id="KW-0479">Metal-binding</keyword>
<feature type="region of interest" description="Disordered" evidence="4">
    <location>
        <begin position="46"/>
        <end position="69"/>
    </location>
</feature>
<evidence type="ECO:0000256" key="1">
    <source>
        <dbReference type="ARBA" id="ARBA00022723"/>
    </source>
</evidence>
<comment type="subunit">
    <text evidence="3">Interacts with GyrB.</text>
</comment>
<evidence type="ECO:0000256" key="2">
    <source>
        <dbReference type="ARBA" id="ARBA00022833"/>
    </source>
</evidence>
<reference evidence="5 9" key="3">
    <citation type="submission" date="2024-01" db="EMBL/GenBank/DDBJ databases">
        <title>Characterization of Pseudomonas viridiflava in Georgia, USA.</title>
        <authorList>
            <person name="Zhao M."/>
            <person name="Dutta B."/>
        </authorList>
    </citation>
    <scope>NUCLEOTIDE SEQUENCE [LARGE SCALE GENOMIC DNA]</scope>
    <source>
        <strain evidence="5 9">21GA0539</strain>
    </source>
</reference>
<dbReference type="NCBIfam" id="NF001638">
    <property type="entry name" value="PRK00418.1"/>
    <property type="match status" value="1"/>
</dbReference>
<dbReference type="PANTHER" id="PTHR36150:SF1">
    <property type="entry name" value="DNA GYRASE INHIBITOR YACG"/>
    <property type="match status" value="1"/>
</dbReference>
<dbReference type="SUPFAM" id="SSF57716">
    <property type="entry name" value="Glucocorticoid receptor-like (DNA-binding domain)"/>
    <property type="match status" value="1"/>
</dbReference>
<comment type="similarity">
    <text evidence="3">Belongs to the DNA gyrase inhibitor YacG family.</text>
</comment>
<accession>A0A0D0MXQ6</accession>
<evidence type="ECO:0000313" key="5">
    <source>
        <dbReference type="EMBL" id="MEE4043107.1"/>
    </source>
</evidence>
<dbReference type="EMBL" id="JAZEIP010000061">
    <property type="protein sequence ID" value="MEE4043107.1"/>
    <property type="molecule type" value="Genomic_DNA"/>
</dbReference>
<dbReference type="HAMAP" id="MF_00649">
    <property type="entry name" value="DNA_gyrase_inhibitor_YacG"/>
    <property type="match status" value="1"/>
</dbReference>
<feature type="binding site" evidence="3">
    <location>
        <position position="9"/>
    </location>
    <ligand>
        <name>Zn(2+)</name>
        <dbReference type="ChEBI" id="CHEBI:29105"/>
    </ligand>
</feature>
<dbReference type="AlphaFoldDB" id="A0A0D0MXQ6"/>
<reference evidence="6 8" key="1">
    <citation type="submission" date="2018-08" db="EMBL/GenBank/DDBJ databases">
        <title>Recombination of ecologically and evolutionarily significant loci maintains genetic cohesion in the Pseudomonas syringae species complex.</title>
        <authorList>
            <person name="Dillon M."/>
            <person name="Thakur S."/>
            <person name="Almeida R.N.D."/>
            <person name="Weir B.S."/>
            <person name="Guttman D.S."/>
        </authorList>
    </citation>
    <scope>NUCLEOTIDE SEQUENCE [LARGE SCALE GENOMIC DNA]</scope>
    <source>
        <strain evidence="6 8">ICMP 19473</strain>
    </source>
</reference>
<feature type="binding site" evidence="3">
    <location>
        <position position="32"/>
    </location>
    <ligand>
        <name>Zn(2+)</name>
        <dbReference type="ChEBI" id="CHEBI:29105"/>
    </ligand>
</feature>
<evidence type="ECO:0000256" key="3">
    <source>
        <dbReference type="HAMAP-Rule" id="MF_00649"/>
    </source>
</evidence>
<evidence type="ECO:0000313" key="7">
    <source>
        <dbReference type="EMBL" id="UZA67590.1"/>
    </source>
</evidence>
<keyword evidence="9" id="KW-1185">Reference proteome</keyword>
<dbReference type="GO" id="GO:0006355">
    <property type="term" value="P:regulation of DNA-templated transcription"/>
    <property type="evidence" value="ECO:0007669"/>
    <property type="project" value="InterPro"/>
</dbReference>
<dbReference type="RefSeq" id="WP_004887444.1">
    <property type="nucleotide sequence ID" value="NZ_CP036495.1"/>
</dbReference>
<name>A0A0D0MXQ6_PSEVI</name>
<dbReference type="Pfam" id="PF03884">
    <property type="entry name" value="YacG"/>
    <property type="match status" value="1"/>
</dbReference>
<reference evidence="7" key="2">
    <citation type="submission" date="2019-02" db="EMBL/GenBank/DDBJ databases">
        <authorList>
            <person name="Lutz S."/>
            <person name="Schori C."/>
            <person name="Ahrens C.H."/>
            <person name="Gueguen E."/>
        </authorList>
    </citation>
    <scope>NUCLEOTIDE SEQUENCE</scope>
    <source>
        <strain evidence="7">Psy35</strain>
    </source>
</reference>
<dbReference type="InterPro" id="IPR005584">
    <property type="entry name" value="DNA_gyrase_inhibitor_YacG"/>
</dbReference>
<evidence type="ECO:0000256" key="4">
    <source>
        <dbReference type="SAM" id="MobiDB-lite"/>
    </source>
</evidence>
<dbReference type="Gene3D" id="3.30.50.10">
    <property type="entry name" value="Erythroid Transcription Factor GATA-1, subunit A"/>
    <property type="match status" value="1"/>
</dbReference>
<organism evidence="6 8">
    <name type="scientific">Pseudomonas viridiflava</name>
    <name type="common">Phytomonas viridiflava</name>
    <dbReference type="NCBI Taxonomy" id="33069"/>
    <lineage>
        <taxon>Bacteria</taxon>
        <taxon>Pseudomonadati</taxon>
        <taxon>Pseudomonadota</taxon>
        <taxon>Gammaproteobacteria</taxon>
        <taxon>Pseudomonadales</taxon>
        <taxon>Pseudomonadaceae</taxon>
        <taxon>Pseudomonas</taxon>
    </lineage>
</organism>
<keyword evidence="2 3" id="KW-0862">Zinc</keyword>